<sequence>MFAIFVRVLYIWVPICLCLIRKRARWLRVSDRGLDHEHVLALPMHLLIRASPSLGEGRRWNGPPLGVLSFRISGRTLRQRRGRHRLSSGYRYCRLGLLVRHRQRNARGRERPASTHRLAQIELRLAFCSLSILHLIIGVTLKSVQAPSSSRPCCAGYCR</sequence>
<proteinExistence type="predicted"/>
<dbReference type="Proteomes" id="UP001265746">
    <property type="component" value="Unassembled WGS sequence"/>
</dbReference>
<organism evidence="1 2">
    <name type="scientific">Phomopsis amygdali</name>
    <name type="common">Fusicoccum amygdali</name>
    <dbReference type="NCBI Taxonomy" id="1214568"/>
    <lineage>
        <taxon>Eukaryota</taxon>
        <taxon>Fungi</taxon>
        <taxon>Dikarya</taxon>
        <taxon>Ascomycota</taxon>
        <taxon>Pezizomycotina</taxon>
        <taxon>Sordariomycetes</taxon>
        <taxon>Sordariomycetidae</taxon>
        <taxon>Diaporthales</taxon>
        <taxon>Diaporthaceae</taxon>
        <taxon>Diaporthe</taxon>
    </lineage>
</organism>
<comment type="caution">
    <text evidence="1">The sequence shown here is derived from an EMBL/GenBank/DDBJ whole genome shotgun (WGS) entry which is preliminary data.</text>
</comment>
<gene>
    <name evidence="1" type="ORF">N8I77_010449</name>
</gene>
<reference evidence="1" key="1">
    <citation type="submission" date="2023-06" db="EMBL/GenBank/DDBJ databases">
        <authorList>
            <person name="Noh H."/>
        </authorList>
    </citation>
    <scope>NUCLEOTIDE SEQUENCE</scope>
    <source>
        <strain evidence="1">DUCC20226</strain>
    </source>
</reference>
<protein>
    <submittedName>
        <fullName evidence="1">Uncharacterized protein</fullName>
    </submittedName>
</protein>
<evidence type="ECO:0000313" key="1">
    <source>
        <dbReference type="EMBL" id="KAK2600960.1"/>
    </source>
</evidence>
<accession>A0AAD9S710</accession>
<dbReference type="AlphaFoldDB" id="A0AAD9S710"/>
<keyword evidence="2" id="KW-1185">Reference proteome</keyword>
<name>A0AAD9S710_PHOAM</name>
<evidence type="ECO:0000313" key="2">
    <source>
        <dbReference type="Proteomes" id="UP001265746"/>
    </source>
</evidence>
<dbReference type="EMBL" id="JAUJFL010000006">
    <property type="protein sequence ID" value="KAK2600960.1"/>
    <property type="molecule type" value="Genomic_DNA"/>
</dbReference>